<organism evidence="2 3">
    <name type="scientific">Eumeta variegata</name>
    <name type="common">Bagworm moth</name>
    <name type="synonym">Eumeta japonica</name>
    <dbReference type="NCBI Taxonomy" id="151549"/>
    <lineage>
        <taxon>Eukaryota</taxon>
        <taxon>Metazoa</taxon>
        <taxon>Ecdysozoa</taxon>
        <taxon>Arthropoda</taxon>
        <taxon>Hexapoda</taxon>
        <taxon>Insecta</taxon>
        <taxon>Pterygota</taxon>
        <taxon>Neoptera</taxon>
        <taxon>Endopterygota</taxon>
        <taxon>Lepidoptera</taxon>
        <taxon>Glossata</taxon>
        <taxon>Ditrysia</taxon>
        <taxon>Tineoidea</taxon>
        <taxon>Psychidae</taxon>
        <taxon>Oiketicinae</taxon>
        <taxon>Eumeta</taxon>
    </lineage>
</organism>
<evidence type="ECO:0000256" key="1">
    <source>
        <dbReference type="SAM" id="MobiDB-lite"/>
    </source>
</evidence>
<sequence length="426" mass="46300">MAREVFRIRGAALRHPGDRGECGKNMDVRAEVRPRPAHRGPPAERGGRGASALAASLPNFEAEPSRSDGFPCADRYGPLISDRTNYANAGGRTELVFGGRKSFHEGLASVDPGGVTEPDSSRKIVQRVLCEWGQDRVTFLKPGLEHMQIDDGLQRPSCRRSDTATTNRYKLPRRCGHSFQTEGLDLLPSASALRGSLSETTPRGRGLDGVPHTKGGAGGGAVVLRDLPVCSTVTTFEVIWCSFEIAPSRSSGGAGREEDVANFLLSNGIYAEDARGSDSYSYPWKWKLGTAEEKLKKSYADHGGGILKKSPNLSVRKRQTCMKRLMDVSEAREICKERTMWNSSLCLRFWEIGFRIGRNYGDDTRRGILQTGFPGRAAAARNQSGRINVSRIGAAHPAPASPSSHGMMPLQLFHLGSSGDLMRSGT</sequence>
<dbReference type="AlphaFoldDB" id="A0A4C1Y1R9"/>
<accession>A0A4C1Y1R9</accession>
<protein>
    <submittedName>
        <fullName evidence="2">Uncharacterized protein</fullName>
    </submittedName>
</protein>
<feature type="region of interest" description="Disordered" evidence="1">
    <location>
        <begin position="16"/>
        <end position="50"/>
    </location>
</feature>
<keyword evidence="3" id="KW-1185">Reference proteome</keyword>
<evidence type="ECO:0000313" key="2">
    <source>
        <dbReference type="EMBL" id="GBP69818.1"/>
    </source>
</evidence>
<name>A0A4C1Y1R9_EUMVA</name>
<gene>
    <name evidence="2" type="ORF">EVAR_51983_1</name>
</gene>
<evidence type="ECO:0000313" key="3">
    <source>
        <dbReference type="Proteomes" id="UP000299102"/>
    </source>
</evidence>
<comment type="caution">
    <text evidence="2">The sequence shown here is derived from an EMBL/GenBank/DDBJ whole genome shotgun (WGS) entry which is preliminary data.</text>
</comment>
<dbReference type="EMBL" id="BGZK01001053">
    <property type="protein sequence ID" value="GBP69818.1"/>
    <property type="molecule type" value="Genomic_DNA"/>
</dbReference>
<feature type="compositionally biased region" description="Basic and acidic residues" evidence="1">
    <location>
        <begin position="16"/>
        <end position="34"/>
    </location>
</feature>
<proteinExistence type="predicted"/>
<dbReference type="Proteomes" id="UP000299102">
    <property type="component" value="Unassembled WGS sequence"/>
</dbReference>
<reference evidence="2 3" key="1">
    <citation type="journal article" date="2019" name="Commun. Biol.">
        <title>The bagworm genome reveals a unique fibroin gene that provides high tensile strength.</title>
        <authorList>
            <person name="Kono N."/>
            <person name="Nakamura H."/>
            <person name="Ohtoshi R."/>
            <person name="Tomita M."/>
            <person name="Numata K."/>
            <person name="Arakawa K."/>
        </authorList>
    </citation>
    <scope>NUCLEOTIDE SEQUENCE [LARGE SCALE GENOMIC DNA]</scope>
</reference>
<dbReference type="OrthoDB" id="10262769at2759"/>